<dbReference type="Proteomes" id="UP001596548">
    <property type="component" value="Unassembled WGS sequence"/>
</dbReference>
<proteinExistence type="predicted"/>
<keyword evidence="2" id="KW-1185">Reference proteome</keyword>
<dbReference type="RefSeq" id="WP_378975993.1">
    <property type="nucleotide sequence ID" value="NZ_JBHTBJ010000039.1"/>
</dbReference>
<reference evidence="2" key="1">
    <citation type="journal article" date="2019" name="Int. J. Syst. Evol. Microbiol.">
        <title>The Global Catalogue of Microorganisms (GCM) 10K type strain sequencing project: providing services to taxonomists for standard genome sequencing and annotation.</title>
        <authorList>
            <consortium name="The Broad Institute Genomics Platform"/>
            <consortium name="The Broad Institute Genome Sequencing Center for Infectious Disease"/>
            <person name="Wu L."/>
            <person name="Ma J."/>
        </authorList>
    </citation>
    <scope>NUCLEOTIDE SEQUENCE [LARGE SCALE GENOMIC DNA]</scope>
    <source>
        <strain evidence="2">XZYJT-10</strain>
    </source>
</reference>
<protein>
    <submittedName>
        <fullName evidence="1">Uncharacterized protein</fullName>
    </submittedName>
</protein>
<name>A0ABW2I1Z4_9ACTN</name>
<comment type="caution">
    <text evidence="1">The sequence shown here is derived from an EMBL/GenBank/DDBJ whole genome shotgun (WGS) entry which is preliminary data.</text>
</comment>
<sequence>MNTRYEIRVHGLIGPLLRSRFHGMTCEALPRQSTIRGKLSVDELHRLLDRLDQSGVELVYLDSRS</sequence>
<evidence type="ECO:0000313" key="1">
    <source>
        <dbReference type="EMBL" id="MFC7278877.1"/>
    </source>
</evidence>
<accession>A0ABW2I1Z4</accession>
<evidence type="ECO:0000313" key="2">
    <source>
        <dbReference type="Proteomes" id="UP001596548"/>
    </source>
</evidence>
<dbReference type="EMBL" id="JBHTBJ010000039">
    <property type="protein sequence ID" value="MFC7278877.1"/>
    <property type="molecule type" value="Genomic_DNA"/>
</dbReference>
<organism evidence="1 2">
    <name type="scientific">Paractinoplanes rhizophilus</name>
    <dbReference type="NCBI Taxonomy" id="1416877"/>
    <lineage>
        <taxon>Bacteria</taxon>
        <taxon>Bacillati</taxon>
        <taxon>Actinomycetota</taxon>
        <taxon>Actinomycetes</taxon>
        <taxon>Micromonosporales</taxon>
        <taxon>Micromonosporaceae</taxon>
        <taxon>Paractinoplanes</taxon>
    </lineage>
</organism>
<gene>
    <name evidence="1" type="ORF">ACFQS1_33350</name>
</gene>